<evidence type="ECO:0000256" key="2">
    <source>
        <dbReference type="ARBA" id="ARBA00022598"/>
    </source>
</evidence>
<keyword evidence="6" id="KW-0030">Aminoacyl-tRNA synthetase</keyword>
<evidence type="ECO:0000256" key="3">
    <source>
        <dbReference type="ARBA" id="ARBA00022741"/>
    </source>
</evidence>
<dbReference type="GO" id="GO:0006423">
    <property type="term" value="P:cysteinyl-tRNA aminoacylation"/>
    <property type="evidence" value="ECO:0007669"/>
    <property type="project" value="TreeGrafter"/>
</dbReference>
<dbReference type="InterPro" id="IPR024909">
    <property type="entry name" value="Cys-tRNA/MSH_ligase"/>
</dbReference>
<dbReference type="GO" id="GO:0005829">
    <property type="term" value="C:cytosol"/>
    <property type="evidence" value="ECO:0007669"/>
    <property type="project" value="TreeGrafter"/>
</dbReference>
<dbReference type="PANTHER" id="PTHR10890">
    <property type="entry name" value="CYSTEINYL-TRNA SYNTHETASE"/>
    <property type="match status" value="1"/>
</dbReference>
<evidence type="ECO:0000313" key="6">
    <source>
        <dbReference type="EMBL" id="RZT75449.1"/>
    </source>
</evidence>
<feature type="domain" description="tRNA synthetases class I catalytic" evidence="5">
    <location>
        <begin position="31"/>
        <end position="320"/>
    </location>
</feature>
<organism evidence="6 7">
    <name type="scientific">Pseudonocardia sediminis</name>
    <dbReference type="NCBI Taxonomy" id="1397368"/>
    <lineage>
        <taxon>Bacteria</taxon>
        <taxon>Bacillati</taxon>
        <taxon>Actinomycetota</taxon>
        <taxon>Actinomycetes</taxon>
        <taxon>Pseudonocardiales</taxon>
        <taxon>Pseudonocardiaceae</taxon>
        <taxon>Pseudonocardia</taxon>
    </lineage>
</organism>
<keyword evidence="4" id="KW-0067">ATP-binding</keyword>
<dbReference type="PANTHER" id="PTHR10890:SF3">
    <property type="entry name" value="CYSTEINE--TRNA LIGASE, CYTOPLASMIC"/>
    <property type="match status" value="1"/>
</dbReference>
<keyword evidence="3" id="KW-0547">Nucleotide-binding</keyword>
<dbReference type="InterPro" id="IPR032678">
    <property type="entry name" value="tRNA-synt_1_cat_dom"/>
</dbReference>
<name>A0A4Q7U7E4_PSEST</name>
<reference evidence="6 7" key="1">
    <citation type="submission" date="2019-02" db="EMBL/GenBank/DDBJ databases">
        <title>Sequencing the genomes of 1000 actinobacteria strains.</title>
        <authorList>
            <person name="Klenk H.-P."/>
        </authorList>
    </citation>
    <scope>NUCLEOTIDE SEQUENCE [LARGE SCALE GENOMIC DNA]</scope>
    <source>
        <strain evidence="6 7">DSM 45779</strain>
    </source>
</reference>
<evidence type="ECO:0000313" key="7">
    <source>
        <dbReference type="Proteomes" id="UP000291591"/>
    </source>
</evidence>
<gene>
    <name evidence="6" type="ORF">EV383_6189</name>
</gene>
<evidence type="ECO:0000256" key="1">
    <source>
        <dbReference type="ARBA" id="ARBA00011245"/>
    </source>
</evidence>
<comment type="caution">
    <text evidence="6">The sequence shown here is derived from an EMBL/GenBank/DDBJ whole genome shotgun (WGS) entry which is preliminary data.</text>
</comment>
<dbReference type="PRINTS" id="PR00983">
    <property type="entry name" value="TRNASYNTHCYS"/>
</dbReference>
<protein>
    <submittedName>
        <fullName evidence="6">Cysteinyl-tRNA synthetase</fullName>
    </submittedName>
</protein>
<keyword evidence="2" id="KW-0436">Ligase</keyword>
<dbReference type="AlphaFoldDB" id="A0A4Q7U7E4"/>
<dbReference type="GO" id="GO:0004817">
    <property type="term" value="F:cysteine-tRNA ligase activity"/>
    <property type="evidence" value="ECO:0007669"/>
    <property type="project" value="TreeGrafter"/>
</dbReference>
<dbReference type="OrthoDB" id="9815130at2"/>
<proteinExistence type="predicted"/>
<dbReference type="Pfam" id="PF01406">
    <property type="entry name" value="tRNA-synt_1e"/>
    <property type="match status" value="1"/>
</dbReference>
<dbReference type="SUPFAM" id="SSF52374">
    <property type="entry name" value="Nucleotidylyl transferase"/>
    <property type="match status" value="1"/>
</dbReference>
<evidence type="ECO:0000256" key="4">
    <source>
        <dbReference type="ARBA" id="ARBA00022840"/>
    </source>
</evidence>
<comment type="subunit">
    <text evidence="1">Monomer.</text>
</comment>
<sequence>MDQQIDGQITDRSGARFVLGGASLPLTMPTRMYVCGITPYDVTHLGHASTFVWADVLGRVVRMTGTDTEVARNVTDVDDVLTRTAVDRGRDYDEFGLRQEFWFDRAMSALHVREPQHTPHARHHIHHVIALAAALVERGVAYEREGHVYFRGGGLPAAAGLGREQALALSAEYGDDPDDSLRDDPFDVPVWRPSDSSHPAWPSPWGPGRPGWHAECAAMAMATLGGVVDVLAGGADLEFPHHAYQVAMAGAATGAGLFARRQFRVGTVGLEGEKMAKSTGNLVLVQDLLQDTSGAVLRMLLLDRVWSQGWDFRSGDIELAAQRLEELYVAAGRKPGSSAATSAVSAALLQDLDVPTAVSHAIDAGGDAARLVIRTLALQ</sequence>
<accession>A0A4Q7U7E4</accession>
<dbReference type="Proteomes" id="UP000291591">
    <property type="component" value="Unassembled WGS sequence"/>
</dbReference>
<dbReference type="EMBL" id="SHKL01000002">
    <property type="protein sequence ID" value="RZT75449.1"/>
    <property type="molecule type" value="Genomic_DNA"/>
</dbReference>
<dbReference type="InterPro" id="IPR014729">
    <property type="entry name" value="Rossmann-like_a/b/a_fold"/>
</dbReference>
<dbReference type="RefSeq" id="WP_130295302.1">
    <property type="nucleotide sequence ID" value="NZ_SHKL01000002.1"/>
</dbReference>
<evidence type="ECO:0000259" key="5">
    <source>
        <dbReference type="Pfam" id="PF01406"/>
    </source>
</evidence>
<dbReference type="GO" id="GO:0005524">
    <property type="term" value="F:ATP binding"/>
    <property type="evidence" value="ECO:0007669"/>
    <property type="project" value="UniProtKB-KW"/>
</dbReference>
<keyword evidence="7" id="KW-1185">Reference proteome</keyword>
<dbReference type="Gene3D" id="3.40.50.620">
    <property type="entry name" value="HUPs"/>
    <property type="match status" value="1"/>
</dbReference>